<name>A0A3Q3LKY6_9LABR</name>
<dbReference type="GeneTree" id="ENSGT00940000170627"/>
<dbReference type="STRING" id="56723.ENSLBEP00000009530"/>
<dbReference type="SUPFAM" id="SSF48726">
    <property type="entry name" value="Immunoglobulin"/>
    <property type="match status" value="2"/>
</dbReference>
<evidence type="ECO:0000256" key="6">
    <source>
        <dbReference type="SAM" id="Phobius"/>
    </source>
</evidence>
<feature type="transmembrane region" description="Helical" evidence="6">
    <location>
        <begin position="217"/>
        <end position="241"/>
    </location>
</feature>
<feature type="chain" id="PRO_5018589523" description="Ig-like domain-containing protein" evidence="7">
    <location>
        <begin position="22"/>
        <end position="345"/>
    </location>
</feature>
<accession>A0A3Q3LKY6</accession>
<organism evidence="9 10">
    <name type="scientific">Labrus bergylta</name>
    <name type="common">ballan wrasse</name>
    <dbReference type="NCBI Taxonomy" id="56723"/>
    <lineage>
        <taxon>Eukaryota</taxon>
        <taxon>Metazoa</taxon>
        <taxon>Chordata</taxon>
        <taxon>Craniata</taxon>
        <taxon>Vertebrata</taxon>
        <taxon>Euteleostomi</taxon>
        <taxon>Actinopterygii</taxon>
        <taxon>Neopterygii</taxon>
        <taxon>Teleostei</taxon>
        <taxon>Neoteleostei</taxon>
        <taxon>Acanthomorphata</taxon>
        <taxon>Eupercaria</taxon>
        <taxon>Labriformes</taxon>
        <taxon>Labridae</taxon>
        <taxon>Labrus</taxon>
    </lineage>
</organism>
<dbReference type="InterPro" id="IPR009854">
    <property type="entry name" value="Orthoreo_P10"/>
</dbReference>
<feature type="compositionally biased region" description="Polar residues" evidence="5">
    <location>
        <begin position="299"/>
        <end position="318"/>
    </location>
</feature>
<comment type="subcellular location">
    <subcellularLocation>
        <location evidence="1">Membrane</location>
    </subcellularLocation>
</comment>
<keyword evidence="2 7" id="KW-0732">Signal</keyword>
<dbReference type="InterPro" id="IPR036179">
    <property type="entry name" value="Ig-like_dom_sf"/>
</dbReference>
<dbReference type="GO" id="GO:0016020">
    <property type="term" value="C:membrane"/>
    <property type="evidence" value="ECO:0007669"/>
    <property type="project" value="UniProtKB-SubCell"/>
</dbReference>
<dbReference type="Pfam" id="PF07204">
    <property type="entry name" value="Orthoreo_P10"/>
    <property type="match status" value="1"/>
</dbReference>
<evidence type="ECO:0000256" key="5">
    <source>
        <dbReference type="SAM" id="MobiDB-lite"/>
    </source>
</evidence>
<keyword evidence="10" id="KW-1185">Reference proteome</keyword>
<evidence type="ECO:0000256" key="4">
    <source>
        <dbReference type="ARBA" id="ARBA00023180"/>
    </source>
</evidence>
<dbReference type="InterPro" id="IPR007110">
    <property type="entry name" value="Ig-like_dom"/>
</dbReference>
<evidence type="ECO:0000313" key="9">
    <source>
        <dbReference type="Ensembl" id="ENSLBEP00000009530.1"/>
    </source>
</evidence>
<dbReference type="InterPro" id="IPR015631">
    <property type="entry name" value="CD2/SLAM_rcpt"/>
</dbReference>
<dbReference type="CDD" id="cd00096">
    <property type="entry name" value="Ig"/>
    <property type="match status" value="1"/>
</dbReference>
<feature type="region of interest" description="Disordered" evidence="5">
    <location>
        <begin position="269"/>
        <end position="345"/>
    </location>
</feature>
<dbReference type="InterPro" id="IPR013783">
    <property type="entry name" value="Ig-like_fold"/>
</dbReference>
<protein>
    <recommendedName>
        <fullName evidence="8">Ig-like domain-containing protein</fullName>
    </recommendedName>
</protein>
<sequence>MACFAAALLLLLSGFINLMAANKDSCDLYAAVGQSMSLPFIYEGLTSSHVLRWTHNDSIIFYRQQGRVSVGKSGDITPTGSLILKNLQPLSAGSYQANVLYPNATSAKTWASRLCIMDEVSKPKLTYSCDFKSSAVNLNCEVVKAQGLVFSWTLDEKTLTSETRQTLSISLAQLKGERRFTCSVKNKVSIEKSVIVRPTCKAPPPSPPTLLCFKSSIVMTVFAAGVGLILLLLIIVVILCCRNKHNKTQMRAGGRGELRMLSLNKQEMDSDAPDYETMHPSEDSPPATPEPSARDYYKNVSQPEAETENSPPQLSSAAEGQRPSPVPKPRTRSPPTVLPKESSDM</sequence>
<keyword evidence="3 6" id="KW-0472">Membrane</keyword>
<reference evidence="9" key="2">
    <citation type="submission" date="2025-09" db="UniProtKB">
        <authorList>
            <consortium name="Ensembl"/>
        </authorList>
    </citation>
    <scope>IDENTIFICATION</scope>
</reference>
<dbReference type="PANTHER" id="PTHR12080:SF59">
    <property type="entry name" value="HEPATIC AND GLIAL CELL ADHESION MOLECULE"/>
    <property type="match status" value="1"/>
</dbReference>
<feature type="domain" description="Ig-like" evidence="8">
    <location>
        <begin position="123"/>
        <end position="195"/>
    </location>
</feature>
<feature type="signal peptide" evidence="7">
    <location>
        <begin position="1"/>
        <end position="21"/>
    </location>
</feature>
<evidence type="ECO:0000256" key="2">
    <source>
        <dbReference type="ARBA" id="ARBA00022729"/>
    </source>
</evidence>
<proteinExistence type="predicted"/>
<keyword evidence="4" id="KW-0325">Glycoprotein</keyword>
<dbReference type="AlphaFoldDB" id="A0A3Q3LKY6"/>
<dbReference type="Ensembl" id="ENSLBET00000010051.1">
    <property type="protein sequence ID" value="ENSLBEP00000009530.1"/>
    <property type="gene ID" value="ENSLBEG00000007381.1"/>
</dbReference>
<evidence type="ECO:0000256" key="3">
    <source>
        <dbReference type="ARBA" id="ARBA00023136"/>
    </source>
</evidence>
<keyword evidence="6" id="KW-0812">Transmembrane</keyword>
<dbReference type="PROSITE" id="PS50835">
    <property type="entry name" value="IG_LIKE"/>
    <property type="match status" value="1"/>
</dbReference>
<evidence type="ECO:0000256" key="7">
    <source>
        <dbReference type="SAM" id="SignalP"/>
    </source>
</evidence>
<evidence type="ECO:0000313" key="10">
    <source>
        <dbReference type="Proteomes" id="UP000261660"/>
    </source>
</evidence>
<evidence type="ECO:0000256" key="1">
    <source>
        <dbReference type="ARBA" id="ARBA00004370"/>
    </source>
</evidence>
<keyword evidence="6" id="KW-1133">Transmembrane helix</keyword>
<reference evidence="9" key="1">
    <citation type="submission" date="2025-08" db="UniProtKB">
        <authorList>
            <consortium name="Ensembl"/>
        </authorList>
    </citation>
    <scope>IDENTIFICATION</scope>
</reference>
<evidence type="ECO:0000259" key="8">
    <source>
        <dbReference type="PROSITE" id="PS50835"/>
    </source>
</evidence>
<dbReference type="GO" id="GO:0005911">
    <property type="term" value="C:cell-cell junction"/>
    <property type="evidence" value="ECO:0007669"/>
    <property type="project" value="TreeGrafter"/>
</dbReference>
<dbReference type="InParanoid" id="A0A3Q3LKY6"/>
<dbReference type="Gene3D" id="2.60.40.10">
    <property type="entry name" value="Immunoglobulins"/>
    <property type="match status" value="2"/>
</dbReference>
<dbReference type="PANTHER" id="PTHR12080">
    <property type="entry name" value="SIGNALING LYMPHOCYTIC ACTIVATION MOLECULE"/>
    <property type="match status" value="1"/>
</dbReference>
<dbReference type="Proteomes" id="UP000261660">
    <property type="component" value="Unplaced"/>
</dbReference>